<gene>
    <name evidence="3" type="ORF">CPB84DRAFT_1767783</name>
</gene>
<feature type="signal peptide" evidence="2">
    <location>
        <begin position="1"/>
        <end position="20"/>
    </location>
</feature>
<evidence type="ECO:0000256" key="2">
    <source>
        <dbReference type="SAM" id="SignalP"/>
    </source>
</evidence>
<keyword evidence="2" id="KW-0732">Signal</keyword>
<sequence>MLYSSVLIFFISLLLRHASGSLSHVSNLTNADLLPRTFNSSIPSACQKECQGVIKAQGSNCNLACQCTDEVQQSLTICEECMLEIARDQEVKDANGAFQRRSESDADLPTPAQFEENCASAGFPLASTGVSSSGSSSSLNPNTDHKTGSALIPESNSPSNQDLQSGTSSASSKHAVGDHWWGWPMSGIGSALLLHVFL</sequence>
<keyword evidence="4" id="KW-1185">Reference proteome</keyword>
<evidence type="ECO:0000313" key="4">
    <source>
        <dbReference type="Proteomes" id="UP000724874"/>
    </source>
</evidence>
<reference evidence="3" key="1">
    <citation type="submission" date="2020-11" db="EMBL/GenBank/DDBJ databases">
        <authorList>
            <consortium name="DOE Joint Genome Institute"/>
            <person name="Ahrendt S."/>
            <person name="Riley R."/>
            <person name="Andreopoulos W."/>
            <person name="LaButti K."/>
            <person name="Pangilinan J."/>
            <person name="Ruiz-duenas F.J."/>
            <person name="Barrasa J.M."/>
            <person name="Sanchez-Garcia M."/>
            <person name="Camarero S."/>
            <person name="Miyauchi S."/>
            <person name="Serrano A."/>
            <person name="Linde D."/>
            <person name="Babiker R."/>
            <person name="Drula E."/>
            <person name="Ayuso-Fernandez I."/>
            <person name="Pacheco R."/>
            <person name="Padilla G."/>
            <person name="Ferreira P."/>
            <person name="Barriuso J."/>
            <person name="Kellner H."/>
            <person name="Castanera R."/>
            <person name="Alfaro M."/>
            <person name="Ramirez L."/>
            <person name="Pisabarro A.G."/>
            <person name="Kuo A."/>
            <person name="Tritt A."/>
            <person name="Lipzen A."/>
            <person name="He G."/>
            <person name="Yan M."/>
            <person name="Ng V."/>
            <person name="Cullen D."/>
            <person name="Martin F."/>
            <person name="Rosso M.-N."/>
            <person name="Henrissat B."/>
            <person name="Hibbett D."/>
            <person name="Martinez A.T."/>
            <person name="Grigoriev I.V."/>
        </authorList>
    </citation>
    <scope>NUCLEOTIDE SEQUENCE</scope>
    <source>
        <strain evidence="3">AH 44721</strain>
    </source>
</reference>
<dbReference type="Proteomes" id="UP000724874">
    <property type="component" value="Unassembled WGS sequence"/>
</dbReference>
<proteinExistence type="predicted"/>
<evidence type="ECO:0000313" key="3">
    <source>
        <dbReference type="EMBL" id="KAF8907875.1"/>
    </source>
</evidence>
<feature type="chain" id="PRO_5040305670" evidence="2">
    <location>
        <begin position="21"/>
        <end position="198"/>
    </location>
</feature>
<feature type="compositionally biased region" description="Low complexity" evidence="1">
    <location>
        <begin position="129"/>
        <end position="138"/>
    </location>
</feature>
<feature type="region of interest" description="Disordered" evidence="1">
    <location>
        <begin position="129"/>
        <end position="171"/>
    </location>
</feature>
<dbReference type="AlphaFoldDB" id="A0A9P5NST2"/>
<dbReference type="EMBL" id="JADNYJ010000013">
    <property type="protein sequence ID" value="KAF8907875.1"/>
    <property type="molecule type" value="Genomic_DNA"/>
</dbReference>
<evidence type="ECO:0000256" key="1">
    <source>
        <dbReference type="SAM" id="MobiDB-lite"/>
    </source>
</evidence>
<feature type="compositionally biased region" description="Polar residues" evidence="1">
    <location>
        <begin position="154"/>
        <end position="171"/>
    </location>
</feature>
<comment type="caution">
    <text evidence="3">The sequence shown here is derived from an EMBL/GenBank/DDBJ whole genome shotgun (WGS) entry which is preliminary data.</text>
</comment>
<organism evidence="3 4">
    <name type="scientific">Gymnopilus junonius</name>
    <name type="common">Spectacular rustgill mushroom</name>
    <name type="synonym">Gymnopilus spectabilis subsp. junonius</name>
    <dbReference type="NCBI Taxonomy" id="109634"/>
    <lineage>
        <taxon>Eukaryota</taxon>
        <taxon>Fungi</taxon>
        <taxon>Dikarya</taxon>
        <taxon>Basidiomycota</taxon>
        <taxon>Agaricomycotina</taxon>
        <taxon>Agaricomycetes</taxon>
        <taxon>Agaricomycetidae</taxon>
        <taxon>Agaricales</taxon>
        <taxon>Agaricineae</taxon>
        <taxon>Hymenogastraceae</taxon>
        <taxon>Gymnopilus</taxon>
    </lineage>
</organism>
<accession>A0A9P5NST2</accession>
<protein>
    <submittedName>
        <fullName evidence="3">Uncharacterized protein</fullName>
    </submittedName>
</protein>
<name>A0A9P5NST2_GYMJU</name>